<dbReference type="AlphaFoldDB" id="W0F1N5"/>
<dbReference type="HOGENOM" id="CLU_028104_2_1_10"/>
<dbReference type="Gene3D" id="3.40.1190.10">
    <property type="entry name" value="Mur-like, catalytic domain"/>
    <property type="match status" value="1"/>
</dbReference>
<dbReference type="GO" id="GO:0016881">
    <property type="term" value="F:acid-amino acid ligase activity"/>
    <property type="evidence" value="ECO:0007669"/>
    <property type="project" value="InterPro"/>
</dbReference>
<dbReference type="OrthoDB" id="9804126at2"/>
<dbReference type="EMBL" id="CP007035">
    <property type="protein sequence ID" value="AHF15703.1"/>
    <property type="molecule type" value="Genomic_DNA"/>
</dbReference>
<evidence type="ECO:0000256" key="7">
    <source>
        <dbReference type="ARBA" id="ARBA00023306"/>
    </source>
</evidence>
<gene>
    <name evidence="12" type="ORF">NIASO_12175</name>
</gene>
<feature type="domain" description="Mur ligase N-terminal catalytic" evidence="9">
    <location>
        <begin position="13"/>
        <end position="113"/>
    </location>
</feature>
<dbReference type="PANTHER" id="PTHR43445:SF3">
    <property type="entry name" value="UDP-N-ACETYLMURAMATE--L-ALANINE LIGASE"/>
    <property type="match status" value="1"/>
</dbReference>
<keyword evidence="13" id="KW-1185">Reference proteome</keyword>
<reference evidence="12 13" key="1">
    <citation type="submission" date="2013-12" db="EMBL/GenBank/DDBJ databases">
        <authorList>
            <consortium name="DOE Joint Genome Institute"/>
            <person name="Eisen J."/>
            <person name="Huntemann M."/>
            <person name="Han J."/>
            <person name="Chen A."/>
            <person name="Kyrpides N."/>
            <person name="Mavromatis K."/>
            <person name="Markowitz V."/>
            <person name="Palaniappan K."/>
            <person name="Ivanova N."/>
            <person name="Schaumberg A."/>
            <person name="Pati A."/>
            <person name="Liolios K."/>
            <person name="Nordberg H.P."/>
            <person name="Cantor M.N."/>
            <person name="Hua S.X."/>
            <person name="Woyke T."/>
        </authorList>
    </citation>
    <scope>NUCLEOTIDE SEQUENCE [LARGE SCALE GENOMIC DNA]</scope>
    <source>
        <strain evidence="13">DSM 19437</strain>
    </source>
</reference>
<dbReference type="KEGG" id="nso:NIASO_12175"/>
<evidence type="ECO:0000256" key="6">
    <source>
        <dbReference type="ARBA" id="ARBA00022984"/>
    </source>
</evidence>
<protein>
    <submittedName>
        <fullName evidence="12">UDP-N-acetylmuramate--alanine ligase</fullName>
    </submittedName>
</protein>
<dbReference type="Gene3D" id="3.90.190.20">
    <property type="entry name" value="Mur ligase, C-terminal domain"/>
    <property type="match status" value="1"/>
</dbReference>
<dbReference type="InterPro" id="IPR004101">
    <property type="entry name" value="Mur_ligase_C"/>
</dbReference>
<organism evidence="12 13">
    <name type="scientific">Niabella soli DSM 19437</name>
    <dbReference type="NCBI Taxonomy" id="929713"/>
    <lineage>
        <taxon>Bacteria</taxon>
        <taxon>Pseudomonadati</taxon>
        <taxon>Bacteroidota</taxon>
        <taxon>Chitinophagia</taxon>
        <taxon>Chitinophagales</taxon>
        <taxon>Chitinophagaceae</taxon>
        <taxon>Niabella</taxon>
    </lineage>
</organism>
<dbReference type="SUPFAM" id="SSF51984">
    <property type="entry name" value="MurCD N-terminal domain"/>
    <property type="match status" value="1"/>
</dbReference>
<dbReference type="eggNOG" id="COG0773">
    <property type="taxonomic scope" value="Bacteria"/>
</dbReference>
<dbReference type="Gene3D" id="3.40.50.720">
    <property type="entry name" value="NAD(P)-binding Rossmann-like Domain"/>
    <property type="match status" value="1"/>
</dbReference>
<keyword evidence="2" id="KW-0132">Cell division</keyword>
<feature type="domain" description="Mur ligase C-terminal" evidence="10">
    <location>
        <begin position="312"/>
        <end position="444"/>
    </location>
</feature>
<keyword evidence="5" id="KW-0133">Cell shape</keyword>
<dbReference type="Pfam" id="PF02875">
    <property type="entry name" value="Mur_ligase_C"/>
    <property type="match status" value="1"/>
</dbReference>
<name>W0F1N5_9BACT</name>
<keyword evidence="3" id="KW-0547">Nucleotide-binding</keyword>
<evidence type="ECO:0000259" key="10">
    <source>
        <dbReference type="Pfam" id="PF02875"/>
    </source>
</evidence>
<dbReference type="GO" id="GO:0005524">
    <property type="term" value="F:ATP binding"/>
    <property type="evidence" value="ECO:0007669"/>
    <property type="project" value="UniProtKB-KW"/>
</dbReference>
<sequence length="459" mass="49410">MITSLETIRRPFFIGVAGAGMSAIAQYLQGTGMQVSGSDRFFNEGKAGDIKTKLEAEGIHCFLQDGSGITADTDLVVVSTAIEDTVVEVKKAKELNVPIIRRSELLALIAASKKTIAVGGTSGKSTTTGMLFDILYQAGLQPSVISGAGLVSLIKKGRIGNAFVGVGDWLIIEADESDGSIVQYHPEIGLLLNIEKDHKEMEELLKVFAIFKQNSKLFTVNQSNEHARQLSANAVNDFCTNGACAAAGIQATGFKQDGFVISFSINGQPFQMNILGRHNMENAVAATAAAALAGVSPATAAGALKHYEGIYRRAQILGEKNGVWVIDDFAHNPVKCAAAIRSCQPVADKVVAWFQPHGYTPTKFLRKEFVAEIAGALRPQDEIWMSEIFYAGGTTTKDISAAELIDEIRSLGKNAWFVEDRNQLLGKIKSHLQPGTALLLMGARDPSLEQFSKDIYNQL</sequence>
<keyword evidence="4" id="KW-0067">ATP-binding</keyword>
<feature type="domain" description="Mur ligase central" evidence="11">
    <location>
        <begin position="118"/>
        <end position="290"/>
    </location>
</feature>
<evidence type="ECO:0000256" key="4">
    <source>
        <dbReference type="ARBA" id="ARBA00022840"/>
    </source>
</evidence>
<evidence type="ECO:0000313" key="13">
    <source>
        <dbReference type="Proteomes" id="UP000003586"/>
    </source>
</evidence>
<dbReference type="InterPro" id="IPR013221">
    <property type="entry name" value="Mur_ligase_cen"/>
</dbReference>
<proteinExistence type="predicted"/>
<accession>W0F1N5</accession>
<dbReference type="Proteomes" id="UP000003586">
    <property type="component" value="Chromosome"/>
</dbReference>
<evidence type="ECO:0000256" key="5">
    <source>
        <dbReference type="ARBA" id="ARBA00022960"/>
    </source>
</evidence>
<evidence type="ECO:0000259" key="11">
    <source>
        <dbReference type="Pfam" id="PF08245"/>
    </source>
</evidence>
<keyword evidence="7" id="KW-0131">Cell cycle</keyword>
<dbReference type="SUPFAM" id="SSF53244">
    <property type="entry name" value="MurD-like peptide ligases, peptide-binding domain"/>
    <property type="match status" value="1"/>
</dbReference>
<dbReference type="InterPro" id="IPR000713">
    <property type="entry name" value="Mur_ligase_N"/>
</dbReference>
<evidence type="ECO:0000259" key="9">
    <source>
        <dbReference type="Pfam" id="PF01225"/>
    </source>
</evidence>
<evidence type="ECO:0000256" key="2">
    <source>
        <dbReference type="ARBA" id="ARBA00022618"/>
    </source>
</evidence>
<dbReference type="PANTHER" id="PTHR43445">
    <property type="entry name" value="UDP-N-ACETYLMURAMATE--L-ALANINE LIGASE-RELATED"/>
    <property type="match status" value="1"/>
</dbReference>
<dbReference type="Pfam" id="PF08245">
    <property type="entry name" value="Mur_ligase_M"/>
    <property type="match status" value="1"/>
</dbReference>
<dbReference type="GO" id="GO:0008360">
    <property type="term" value="P:regulation of cell shape"/>
    <property type="evidence" value="ECO:0007669"/>
    <property type="project" value="UniProtKB-KW"/>
</dbReference>
<keyword evidence="6" id="KW-0573">Peptidoglycan synthesis</keyword>
<evidence type="ECO:0000256" key="1">
    <source>
        <dbReference type="ARBA" id="ARBA00022598"/>
    </source>
</evidence>
<keyword evidence="1 12" id="KW-0436">Ligase</keyword>
<dbReference type="GO" id="GO:0071555">
    <property type="term" value="P:cell wall organization"/>
    <property type="evidence" value="ECO:0007669"/>
    <property type="project" value="UniProtKB-KW"/>
</dbReference>
<dbReference type="InterPro" id="IPR036565">
    <property type="entry name" value="Mur-like_cat_sf"/>
</dbReference>
<dbReference type="STRING" id="929713.NIASO_12175"/>
<dbReference type="Pfam" id="PF01225">
    <property type="entry name" value="Mur_ligase"/>
    <property type="match status" value="1"/>
</dbReference>
<evidence type="ECO:0000256" key="3">
    <source>
        <dbReference type="ARBA" id="ARBA00022741"/>
    </source>
</evidence>
<dbReference type="GO" id="GO:0051301">
    <property type="term" value="P:cell division"/>
    <property type="evidence" value="ECO:0007669"/>
    <property type="project" value="UniProtKB-KW"/>
</dbReference>
<dbReference type="SUPFAM" id="SSF53623">
    <property type="entry name" value="MurD-like peptide ligases, catalytic domain"/>
    <property type="match status" value="1"/>
</dbReference>
<dbReference type="InterPro" id="IPR036615">
    <property type="entry name" value="Mur_ligase_C_dom_sf"/>
</dbReference>
<dbReference type="GO" id="GO:0009252">
    <property type="term" value="P:peptidoglycan biosynthetic process"/>
    <property type="evidence" value="ECO:0007669"/>
    <property type="project" value="UniProtKB-KW"/>
</dbReference>
<evidence type="ECO:0000256" key="8">
    <source>
        <dbReference type="ARBA" id="ARBA00023316"/>
    </source>
</evidence>
<evidence type="ECO:0000313" key="12">
    <source>
        <dbReference type="EMBL" id="AHF15703.1"/>
    </source>
</evidence>
<keyword evidence="8" id="KW-0961">Cell wall biogenesis/degradation</keyword>
<dbReference type="RefSeq" id="WP_008585875.1">
    <property type="nucleotide sequence ID" value="NZ_CP007035.1"/>
</dbReference>
<dbReference type="InterPro" id="IPR050061">
    <property type="entry name" value="MurCDEF_pg_biosynth"/>
</dbReference>